<keyword evidence="3" id="KW-1185">Reference proteome</keyword>
<accession>A0ABR9QX28</accession>
<sequence>MNQNIRSTSKTVVYTGLFLALGILLPQMFHFLPVPDVGKVLLPMHIPAILAGYLLGSRSGMIVGFLSPVISCMLFQMPPVLTMPIMAVEIMCYGAAAGIVGKKIKSVYLGLIVTMICGRIASGLMYVIMINLLGIAGLNMQMFFLSISAGVPGMILQLALIPPMVKLLRKVNGEY</sequence>
<feature type="transmembrane region" description="Helical" evidence="1">
    <location>
        <begin position="107"/>
        <end position="136"/>
    </location>
</feature>
<evidence type="ECO:0000256" key="1">
    <source>
        <dbReference type="SAM" id="Phobius"/>
    </source>
</evidence>
<dbReference type="EMBL" id="JADCKA010000005">
    <property type="protein sequence ID" value="MBE5035428.1"/>
    <property type="molecule type" value="Genomic_DNA"/>
</dbReference>
<name>A0ABR9QX28_9FIRM</name>
<dbReference type="RefSeq" id="WP_226385075.1">
    <property type="nucleotide sequence ID" value="NZ_JADCKA010000005.1"/>
</dbReference>
<dbReference type="Proteomes" id="UP001516588">
    <property type="component" value="Unassembled WGS sequence"/>
</dbReference>
<feature type="transmembrane region" description="Helical" evidence="1">
    <location>
        <begin position="142"/>
        <end position="161"/>
    </location>
</feature>
<keyword evidence="1" id="KW-1133">Transmembrane helix</keyword>
<keyword evidence="1" id="KW-0472">Membrane</keyword>
<evidence type="ECO:0000313" key="2">
    <source>
        <dbReference type="EMBL" id="MBE5035428.1"/>
    </source>
</evidence>
<gene>
    <name evidence="2" type="ORF">INF20_03920</name>
</gene>
<dbReference type="Pfam" id="PF12822">
    <property type="entry name" value="ECF_trnsprt"/>
    <property type="match status" value="1"/>
</dbReference>
<evidence type="ECO:0000313" key="3">
    <source>
        <dbReference type="Proteomes" id="UP001516588"/>
    </source>
</evidence>
<reference evidence="2 3" key="1">
    <citation type="submission" date="2020-10" db="EMBL/GenBank/DDBJ databases">
        <title>ChiBAC.</title>
        <authorList>
            <person name="Zenner C."/>
            <person name="Hitch T.C.A."/>
            <person name="Clavel T."/>
        </authorList>
    </citation>
    <scope>NUCLEOTIDE SEQUENCE [LARGE SCALE GENOMIC DNA]</scope>
    <source>
        <strain evidence="2 3">DSM 108706</strain>
    </source>
</reference>
<dbReference type="InterPro" id="IPR024529">
    <property type="entry name" value="ECF_trnsprt_substrate-spec"/>
</dbReference>
<feature type="transmembrane region" description="Helical" evidence="1">
    <location>
        <begin position="12"/>
        <end position="31"/>
    </location>
</feature>
<comment type="caution">
    <text evidence="2">The sequence shown here is derived from an EMBL/GenBank/DDBJ whole genome shotgun (WGS) entry which is preliminary data.</text>
</comment>
<organism evidence="2 3">
    <name type="scientific">Gallibacter intestinalis</name>
    <dbReference type="NCBI Taxonomy" id="2779356"/>
    <lineage>
        <taxon>Bacteria</taxon>
        <taxon>Bacillati</taxon>
        <taxon>Bacillota</taxon>
        <taxon>Clostridia</taxon>
        <taxon>Eubacteriales</taxon>
        <taxon>Eubacteriaceae</taxon>
        <taxon>Gallibacter</taxon>
    </lineage>
</organism>
<feature type="transmembrane region" description="Helical" evidence="1">
    <location>
        <begin position="83"/>
        <end position="100"/>
    </location>
</feature>
<dbReference type="Gene3D" id="1.10.1760.20">
    <property type="match status" value="1"/>
</dbReference>
<proteinExistence type="predicted"/>
<protein>
    <submittedName>
        <fullName evidence="2">ECF transporter S component</fullName>
    </submittedName>
</protein>
<keyword evidence="1" id="KW-0812">Transmembrane</keyword>